<dbReference type="Proteomes" id="UP000838756">
    <property type="component" value="Unassembled WGS sequence"/>
</dbReference>
<protein>
    <submittedName>
        <fullName evidence="1">Jg4774 protein</fullName>
    </submittedName>
</protein>
<evidence type="ECO:0000313" key="1">
    <source>
        <dbReference type="EMBL" id="CAH2232100.1"/>
    </source>
</evidence>
<reference evidence="1" key="1">
    <citation type="submission" date="2022-03" db="EMBL/GenBank/DDBJ databases">
        <authorList>
            <person name="Lindestad O."/>
        </authorList>
    </citation>
    <scope>NUCLEOTIDE SEQUENCE</scope>
</reference>
<dbReference type="EMBL" id="CAKXAJ010024865">
    <property type="protein sequence ID" value="CAH2232100.1"/>
    <property type="molecule type" value="Genomic_DNA"/>
</dbReference>
<keyword evidence="2" id="KW-1185">Reference proteome</keyword>
<proteinExistence type="predicted"/>
<sequence length="96" mass="10978">MHIAFGDFDFQVPVMYRFSLMPLFSYLQVVYSTIDLCKEVIFRKEAAERMRKGAVDAHPLRRRRGGRRRRKYAARLRALGASVSLLSEGGGVVKLS</sequence>
<name>A0A8S4R5N1_9NEOP</name>
<dbReference type="AlphaFoldDB" id="A0A8S4R5N1"/>
<evidence type="ECO:0000313" key="2">
    <source>
        <dbReference type="Proteomes" id="UP000838756"/>
    </source>
</evidence>
<accession>A0A8S4R5N1</accession>
<organism evidence="1 2">
    <name type="scientific">Pararge aegeria aegeria</name>
    <dbReference type="NCBI Taxonomy" id="348720"/>
    <lineage>
        <taxon>Eukaryota</taxon>
        <taxon>Metazoa</taxon>
        <taxon>Ecdysozoa</taxon>
        <taxon>Arthropoda</taxon>
        <taxon>Hexapoda</taxon>
        <taxon>Insecta</taxon>
        <taxon>Pterygota</taxon>
        <taxon>Neoptera</taxon>
        <taxon>Endopterygota</taxon>
        <taxon>Lepidoptera</taxon>
        <taxon>Glossata</taxon>
        <taxon>Ditrysia</taxon>
        <taxon>Papilionoidea</taxon>
        <taxon>Nymphalidae</taxon>
        <taxon>Satyrinae</taxon>
        <taxon>Satyrini</taxon>
        <taxon>Parargina</taxon>
        <taxon>Pararge</taxon>
    </lineage>
</organism>
<gene>
    <name evidence="1" type="primary">jg4774</name>
    <name evidence="1" type="ORF">PAEG_LOCUS10420</name>
</gene>
<comment type="caution">
    <text evidence="1">The sequence shown here is derived from an EMBL/GenBank/DDBJ whole genome shotgun (WGS) entry which is preliminary data.</text>
</comment>